<evidence type="ECO:0000256" key="6">
    <source>
        <dbReference type="ARBA" id="ARBA00022989"/>
    </source>
</evidence>
<feature type="transmembrane region" description="Helical" evidence="8">
    <location>
        <begin position="12"/>
        <end position="28"/>
    </location>
</feature>
<reference evidence="10" key="1">
    <citation type="submission" date="2016-10" db="EMBL/GenBank/DDBJ databases">
        <authorList>
            <person name="Varghese N."/>
            <person name="Submissions S."/>
        </authorList>
    </citation>
    <scope>NUCLEOTIDE SEQUENCE [LARGE SCALE GENOMIC DNA]</scope>
    <source>
        <strain evidence="10">CGMCC 1.12333</strain>
    </source>
</reference>
<evidence type="ECO:0000313" key="9">
    <source>
        <dbReference type="EMBL" id="SFU27821.1"/>
    </source>
</evidence>
<sequence>MKQVSPMNNPIIINSIRFILLVLLQVLLLNHINLFGNLNPLLYILFIIWYPTDNNRILFIFLSFLIGLSIDSFTDSGGVHAAASVFLAYIRPYVLKLSFGSSIEKQSLKLGQTPYPQRFIYLLILILTHHLILFSLEIFSFAHILLLLQKTFYTSIFTFILCVLSISLFRRK</sequence>
<evidence type="ECO:0000256" key="5">
    <source>
        <dbReference type="ARBA" id="ARBA00022960"/>
    </source>
</evidence>
<dbReference type="InterPro" id="IPR007227">
    <property type="entry name" value="Cell_shape_determining_MreD"/>
</dbReference>
<evidence type="ECO:0000256" key="1">
    <source>
        <dbReference type="ARBA" id="ARBA00004651"/>
    </source>
</evidence>
<keyword evidence="5" id="KW-0133">Cell shape</keyword>
<dbReference type="GO" id="GO:0005886">
    <property type="term" value="C:plasma membrane"/>
    <property type="evidence" value="ECO:0007669"/>
    <property type="project" value="UniProtKB-SubCell"/>
</dbReference>
<proteinExistence type="inferred from homology"/>
<keyword evidence="10" id="KW-1185">Reference proteome</keyword>
<dbReference type="AlphaFoldDB" id="A0A1I7EV70"/>
<feature type="transmembrane region" description="Helical" evidence="8">
    <location>
        <begin position="119"/>
        <end position="146"/>
    </location>
</feature>
<keyword evidence="3" id="KW-1003">Cell membrane</keyword>
<evidence type="ECO:0000256" key="8">
    <source>
        <dbReference type="SAM" id="Phobius"/>
    </source>
</evidence>
<evidence type="ECO:0000256" key="4">
    <source>
        <dbReference type="ARBA" id="ARBA00022692"/>
    </source>
</evidence>
<name>A0A1I7EV70_9FLAO</name>
<dbReference type="STRING" id="1224947.SAMN05216480_101282"/>
<accession>A0A1I7EV70</accession>
<protein>
    <submittedName>
        <fullName evidence="9">Rod shape-determining protein MreD</fullName>
    </submittedName>
</protein>
<dbReference type="EMBL" id="FPBK01000001">
    <property type="protein sequence ID" value="SFU27821.1"/>
    <property type="molecule type" value="Genomic_DNA"/>
</dbReference>
<dbReference type="NCBIfam" id="TIGR03426">
    <property type="entry name" value="shape_MreD"/>
    <property type="match status" value="1"/>
</dbReference>
<evidence type="ECO:0000256" key="2">
    <source>
        <dbReference type="ARBA" id="ARBA00007776"/>
    </source>
</evidence>
<evidence type="ECO:0000256" key="3">
    <source>
        <dbReference type="ARBA" id="ARBA00022475"/>
    </source>
</evidence>
<keyword evidence="7 8" id="KW-0472">Membrane</keyword>
<dbReference type="Proteomes" id="UP000199138">
    <property type="component" value="Unassembled WGS sequence"/>
</dbReference>
<organism evidence="9 10">
    <name type="scientific">Pustulibacterium marinum</name>
    <dbReference type="NCBI Taxonomy" id="1224947"/>
    <lineage>
        <taxon>Bacteria</taxon>
        <taxon>Pseudomonadati</taxon>
        <taxon>Bacteroidota</taxon>
        <taxon>Flavobacteriia</taxon>
        <taxon>Flavobacteriales</taxon>
        <taxon>Flavobacteriaceae</taxon>
        <taxon>Pustulibacterium</taxon>
    </lineage>
</organism>
<feature type="transmembrane region" description="Helical" evidence="8">
    <location>
        <begin position="152"/>
        <end position="169"/>
    </location>
</feature>
<keyword evidence="4 8" id="KW-0812">Transmembrane</keyword>
<gene>
    <name evidence="9" type="ORF">SAMN05216480_101282</name>
</gene>
<evidence type="ECO:0000313" key="10">
    <source>
        <dbReference type="Proteomes" id="UP000199138"/>
    </source>
</evidence>
<dbReference type="GO" id="GO:0008360">
    <property type="term" value="P:regulation of cell shape"/>
    <property type="evidence" value="ECO:0007669"/>
    <property type="project" value="UniProtKB-KW"/>
</dbReference>
<comment type="similarity">
    <text evidence="2">Belongs to the MreD family.</text>
</comment>
<keyword evidence="6 8" id="KW-1133">Transmembrane helix</keyword>
<comment type="subcellular location">
    <subcellularLocation>
        <location evidence="1">Cell membrane</location>
        <topology evidence="1">Multi-pass membrane protein</topology>
    </subcellularLocation>
</comment>
<evidence type="ECO:0000256" key="7">
    <source>
        <dbReference type="ARBA" id="ARBA00023136"/>
    </source>
</evidence>